<comment type="caution">
    <text evidence="2">The sequence shown here is derived from an EMBL/GenBank/DDBJ whole genome shotgun (WGS) entry which is preliminary data.</text>
</comment>
<proteinExistence type="predicted"/>
<protein>
    <submittedName>
        <fullName evidence="2">Peptide-binding protein</fullName>
    </submittedName>
</protein>
<dbReference type="RefSeq" id="WP_332082433.1">
    <property type="nucleotide sequence ID" value="NZ_JAZHYN010000040.1"/>
</dbReference>
<evidence type="ECO:0000313" key="2">
    <source>
        <dbReference type="EMBL" id="MEF3367387.1"/>
    </source>
</evidence>
<dbReference type="Gene3D" id="2.40.70.10">
    <property type="entry name" value="Acid Proteases"/>
    <property type="match status" value="1"/>
</dbReference>
<keyword evidence="1" id="KW-0732">Signal</keyword>
<feature type="signal peptide" evidence="1">
    <location>
        <begin position="1"/>
        <end position="21"/>
    </location>
</feature>
<dbReference type="Proteomes" id="UP001350748">
    <property type="component" value="Unassembled WGS sequence"/>
</dbReference>
<reference evidence="2 3" key="1">
    <citation type="submission" date="2024-02" db="EMBL/GenBank/DDBJ databases">
        <authorList>
            <person name="Grouzdev D."/>
        </authorList>
    </citation>
    <scope>NUCLEOTIDE SEQUENCE [LARGE SCALE GENOMIC DNA]</scope>
    <source>
        <strain evidence="2 3">9N</strain>
    </source>
</reference>
<accession>A0ABU7XK33</accession>
<gene>
    <name evidence="2" type="ORF">V3H18_12655</name>
</gene>
<feature type="chain" id="PRO_5046709310" evidence="1">
    <location>
        <begin position="22"/>
        <end position="415"/>
    </location>
</feature>
<name>A0ABU7XK33_9HYPH</name>
<keyword evidence="3" id="KW-1185">Reference proteome</keyword>
<dbReference type="EMBL" id="JAZHYN010000040">
    <property type="protein sequence ID" value="MEF3367387.1"/>
    <property type="molecule type" value="Genomic_DNA"/>
</dbReference>
<dbReference type="InterPro" id="IPR021109">
    <property type="entry name" value="Peptidase_aspartic_dom_sf"/>
</dbReference>
<organism evidence="2 3">
    <name type="scientific">Methylocystis borbori</name>
    <dbReference type="NCBI Taxonomy" id="3118750"/>
    <lineage>
        <taxon>Bacteria</taxon>
        <taxon>Pseudomonadati</taxon>
        <taxon>Pseudomonadota</taxon>
        <taxon>Alphaproteobacteria</taxon>
        <taxon>Hyphomicrobiales</taxon>
        <taxon>Methylocystaceae</taxon>
        <taxon>Methylocystis</taxon>
    </lineage>
</organism>
<sequence length="415" mass="44266">MPKLFSCLAFALVIALAPPSADSLLAAQRKPAAKRQVETAPFILDAGRILIEVSFRKPDGGQRKALAWFNMGMASPTLSKPLYRELQIGDGHPLRIELAGAALEAPPSAVTDGEGGLAAPSFEHLFAPHPVEAMLPASLLLGHVVMIDYVRRSLALTKGGADKPDGVAIPFDLNEKTGFATVDVAVSGESFPFVIDAGSGYSWMRGDVLKKWLAAHSDWRRAEGAIGLANNNMLDYAFEKQGTVARLPGIDIGAIELKDVGVLGTGPVFGSVVDGVVGDFFWDNWQKSAVRPVVGWLGANVLGHFKLTIDFPNRTSYWQAQSKPDPHDLDQVGVTLVRRDTRYFVGGLVGAVGGNAIEGASVGDEIVGIDALDARGASKTAVLAALGGKPGEIRRLRLLREGRLREVEARVLDLH</sequence>
<evidence type="ECO:0000256" key="1">
    <source>
        <dbReference type="SAM" id="SignalP"/>
    </source>
</evidence>
<evidence type="ECO:0000313" key="3">
    <source>
        <dbReference type="Proteomes" id="UP001350748"/>
    </source>
</evidence>